<evidence type="ECO:0000256" key="10">
    <source>
        <dbReference type="ARBA" id="ARBA00023170"/>
    </source>
</evidence>
<dbReference type="Gene3D" id="2.40.170.20">
    <property type="entry name" value="TonB-dependent receptor, beta-barrel domain"/>
    <property type="match status" value="1"/>
</dbReference>
<evidence type="ECO:0000256" key="6">
    <source>
        <dbReference type="ARBA" id="ARBA00022729"/>
    </source>
</evidence>
<dbReference type="InterPro" id="IPR012910">
    <property type="entry name" value="Plug_dom"/>
</dbReference>
<evidence type="ECO:0000256" key="3">
    <source>
        <dbReference type="ARBA" id="ARBA00022448"/>
    </source>
</evidence>
<dbReference type="InterPro" id="IPR039426">
    <property type="entry name" value="TonB-dep_rcpt-like"/>
</dbReference>
<name>A0A6L3MLP4_9BURK</name>
<dbReference type="InterPro" id="IPR000531">
    <property type="entry name" value="Beta-barrel_TonB"/>
</dbReference>
<dbReference type="PANTHER" id="PTHR32552">
    <property type="entry name" value="FERRICHROME IRON RECEPTOR-RELATED"/>
    <property type="match status" value="1"/>
</dbReference>
<evidence type="ECO:0000256" key="8">
    <source>
        <dbReference type="ARBA" id="ARBA00023077"/>
    </source>
</evidence>
<dbReference type="SUPFAM" id="SSF56935">
    <property type="entry name" value="Porins"/>
    <property type="match status" value="1"/>
</dbReference>
<evidence type="ECO:0000256" key="11">
    <source>
        <dbReference type="ARBA" id="ARBA00023237"/>
    </source>
</evidence>
<keyword evidence="4 12" id="KW-1134">Transmembrane beta strand</keyword>
<dbReference type="NCBIfam" id="TIGR01783">
    <property type="entry name" value="TonB-siderophor"/>
    <property type="match status" value="1"/>
</dbReference>
<dbReference type="PANTHER" id="PTHR32552:SF85">
    <property type="entry name" value="BLL7968 PROTEIN"/>
    <property type="match status" value="1"/>
</dbReference>
<evidence type="ECO:0000256" key="9">
    <source>
        <dbReference type="ARBA" id="ARBA00023136"/>
    </source>
</evidence>
<gene>
    <name evidence="17" type="ORF">F7R25_34705</name>
</gene>
<keyword evidence="5 12" id="KW-0812">Transmembrane</keyword>
<evidence type="ECO:0000256" key="7">
    <source>
        <dbReference type="ARBA" id="ARBA00023065"/>
    </source>
</evidence>
<feature type="signal peptide" evidence="14">
    <location>
        <begin position="1"/>
        <end position="34"/>
    </location>
</feature>
<evidence type="ECO:0000313" key="17">
    <source>
        <dbReference type="EMBL" id="KAB0631929.1"/>
    </source>
</evidence>
<evidence type="ECO:0000256" key="2">
    <source>
        <dbReference type="ARBA" id="ARBA00009810"/>
    </source>
</evidence>
<keyword evidence="8 13" id="KW-0798">TonB box</keyword>
<evidence type="ECO:0000259" key="15">
    <source>
        <dbReference type="Pfam" id="PF00593"/>
    </source>
</evidence>
<dbReference type="GO" id="GO:0038023">
    <property type="term" value="F:signaling receptor activity"/>
    <property type="evidence" value="ECO:0007669"/>
    <property type="project" value="InterPro"/>
</dbReference>
<dbReference type="GO" id="GO:0015891">
    <property type="term" value="P:siderophore transport"/>
    <property type="evidence" value="ECO:0007669"/>
    <property type="project" value="InterPro"/>
</dbReference>
<evidence type="ECO:0000256" key="5">
    <source>
        <dbReference type="ARBA" id="ARBA00022692"/>
    </source>
</evidence>
<keyword evidence="3 12" id="KW-0813">Transport</keyword>
<keyword evidence="11 12" id="KW-0998">Cell outer membrane</keyword>
<comment type="caution">
    <text evidence="17">The sequence shown here is derived from an EMBL/GenBank/DDBJ whole genome shotgun (WGS) entry which is preliminary data.</text>
</comment>
<comment type="subcellular location">
    <subcellularLocation>
        <location evidence="1 12">Cell outer membrane</location>
        <topology evidence="1 12">Multi-pass membrane protein</topology>
    </subcellularLocation>
</comment>
<evidence type="ECO:0000313" key="18">
    <source>
        <dbReference type="Proteomes" id="UP000473470"/>
    </source>
</evidence>
<dbReference type="GO" id="GO:0015344">
    <property type="term" value="F:siderophore uptake transmembrane transporter activity"/>
    <property type="evidence" value="ECO:0007669"/>
    <property type="project" value="TreeGrafter"/>
</dbReference>
<evidence type="ECO:0000256" key="1">
    <source>
        <dbReference type="ARBA" id="ARBA00004571"/>
    </source>
</evidence>
<dbReference type="Gene3D" id="2.170.130.10">
    <property type="entry name" value="TonB-dependent receptor, plug domain"/>
    <property type="match status" value="1"/>
</dbReference>
<dbReference type="InterPro" id="IPR010105">
    <property type="entry name" value="TonB_sidphr_rcpt"/>
</dbReference>
<accession>A0A6L3MLP4</accession>
<protein>
    <submittedName>
        <fullName evidence="17">TonB-dependent siderophore receptor</fullName>
    </submittedName>
</protein>
<dbReference type="PROSITE" id="PS52016">
    <property type="entry name" value="TONB_DEPENDENT_REC_3"/>
    <property type="match status" value="1"/>
</dbReference>
<dbReference type="Pfam" id="PF07715">
    <property type="entry name" value="Plug"/>
    <property type="match status" value="1"/>
</dbReference>
<dbReference type="RefSeq" id="WP_059885858.1">
    <property type="nucleotide sequence ID" value="NZ_CABVPM010000114.1"/>
</dbReference>
<dbReference type="InterPro" id="IPR037066">
    <property type="entry name" value="Plug_dom_sf"/>
</dbReference>
<keyword evidence="6 14" id="KW-0732">Signal</keyword>
<evidence type="ECO:0000256" key="12">
    <source>
        <dbReference type="PROSITE-ProRule" id="PRU01360"/>
    </source>
</evidence>
<reference evidence="17 18" key="1">
    <citation type="submission" date="2019-09" db="EMBL/GenBank/DDBJ databases">
        <title>Draft genome sequences of 48 bacterial type strains from the CCUG.</title>
        <authorList>
            <person name="Tunovic T."/>
            <person name="Pineiro-Iglesias B."/>
            <person name="Unosson C."/>
            <person name="Inganas E."/>
            <person name="Ohlen M."/>
            <person name="Cardew S."/>
            <person name="Jensie-Markopoulos S."/>
            <person name="Salva-Serra F."/>
            <person name="Jaen-Luchoro D."/>
            <person name="Karlsson R."/>
            <person name="Svensson-Stadler L."/>
            <person name="Chun J."/>
            <person name="Moore E."/>
        </authorList>
    </citation>
    <scope>NUCLEOTIDE SEQUENCE [LARGE SCALE GENOMIC DNA]</scope>
    <source>
        <strain evidence="17 18">CCUG 65686</strain>
    </source>
</reference>
<dbReference type="GO" id="GO:0009279">
    <property type="term" value="C:cell outer membrane"/>
    <property type="evidence" value="ECO:0007669"/>
    <property type="project" value="UniProtKB-SubCell"/>
</dbReference>
<keyword evidence="7" id="KW-0406">Ion transport</keyword>
<feature type="chain" id="PRO_5026832574" evidence="14">
    <location>
        <begin position="35"/>
        <end position="719"/>
    </location>
</feature>
<sequence>MPVRRTTRRARAFRPLHASLPTLITFCIASGAHAATDNTAGADAPPAAPALPTINVNASAVADPTIGYQPRTTSIAGAQDTPLEKIPQSVAVVSSSVMQDQQARSLDDVLGNISGVTQTNTLGGTRDAFIKRGFGSNNDGSVLVDGVRTPVLHSYLATIDRVEVLKGPASLLYGMQDPGGVINLVTRKPEDTFGGSISATRTSHGGAGATFDLTGPLGKPGQVAGGTLAFRLTGEYDTSRYWRTFGRQRDALIAPALSWHDANTSIDVSYQYVDYTTPFDRGTALVNGRLDDSLRYRRYEEAWSQSSGIQETFRARVEHRLSDAWRLRATYGWGRDRYAQTITRATSLNGATGAMMRSSDANLGRNDSDQIATLGLLGNVTLAGMKHALYVGGEYERQRSFRGDTIRGKATPGFNLFDPVYGLLAPGGTPNRAQSDSLSKVHAYSIVLQDSVNLTERLTAVAGLRWEDWQQESGMGRPFVYADRSHGNVWLPQFGLAYAITPSLTAYANVSRSFKTNVSSNAAAPLAPESGRVVEAGLKFNVARAITGTLAVYQIDKRNVAVTVDNVTSTIGAARSRGVELDVAGQLTRHWSVIGSYAYTNANDREANLPLINVARHTGSLFAVYDTALANLPGRWRFGGGARFVGARPGDTANRFTLPGYVTVDAFAAYETTIGKFPTRFQLNVKNLLDKTYYPSSNSNLIVAVGEPRLVTFTTTVSF</sequence>
<evidence type="ECO:0000256" key="14">
    <source>
        <dbReference type="SAM" id="SignalP"/>
    </source>
</evidence>
<keyword evidence="10 17" id="KW-0675">Receptor</keyword>
<comment type="similarity">
    <text evidence="2 12 13">Belongs to the TonB-dependent receptor family.</text>
</comment>
<proteinExistence type="inferred from homology"/>
<keyword evidence="9 12" id="KW-0472">Membrane</keyword>
<dbReference type="FunFam" id="2.170.130.10:FF:000001">
    <property type="entry name" value="Catecholate siderophore TonB-dependent receptor"/>
    <property type="match status" value="1"/>
</dbReference>
<dbReference type="EMBL" id="VZOK01000100">
    <property type="protein sequence ID" value="KAB0631929.1"/>
    <property type="molecule type" value="Genomic_DNA"/>
</dbReference>
<feature type="domain" description="TonB-dependent receptor-like beta-barrel" evidence="15">
    <location>
        <begin position="259"/>
        <end position="688"/>
    </location>
</feature>
<evidence type="ECO:0000256" key="4">
    <source>
        <dbReference type="ARBA" id="ARBA00022452"/>
    </source>
</evidence>
<dbReference type="CDD" id="cd01347">
    <property type="entry name" value="ligand_gated_channel"/>
    <property type="match status" value="1"/>
</dbReference>
<dbReference type="Proteomes" id="UP000473470">
    <property type="component" value="Unassembled WGS sequence"/>
</dbReference>
<dbReference type="AlphaFoldDB" id="A0A6L3MLP4"/>
<feature type="domain" description="TonB-dependent receptor plug" evidence="16">
    <location>
        <begin position="83"/>
        <end position="181"/>
    </location>
</feature>
<dbReference type="Pfam" id="PF00593">
    <property type="entry name" value="TonB_dep_Rec_b-barrel"/>
    <property type="match status" value="1"/>
</dbReference>
<organism evidence="17 18">
    <name type="scientific">Burkholderia stagnalis</name>
    <dbReference type="NCBI Taxonomy" id="1503054"/>
    <lineage>
        <taxon>Bacteria</taxon>
        <taxon>Pseudomonadati</taxon>
        <taxon>Pseudomonadota</taxon>
        <taxon>Betaproteobacteria</taxon>
        <taxon>Burkholderiales</taxon>
        <taxon>Burkholderiaceae</taxon>
        <taxon>Burkholderia</taxon>
        <taxon>Burkholderia cepacia complex</taxon>
    </lineage>
</organism>
<evidence type="ECO:0000259" key="16">
    <source>
        <dbReference type="Pfam" id="PF07715"/>
    </source>
</evidence>
<evidence type="ECO:0000256" key="13">
    <source>
        <dbReference type="RuleBase" id="RU003357"/>
    </source>
</evidence>
<dbReference type="InterPro" id="IPR036942">
    <property type="entry name" value="Beta-barrel_TonB_sf"/>
</dbReference>